<dbReference type="Pfam" id="PF13193">
    <property type="entry name" value="AMP-binding_C"/>
    <property type="match status" value="1"/>
</dbReference>
<dbReference type="Gene3D" id="3.40.50.720">
    <property type="entry name" value="NAD(P)-binding Rossmann-like Domain"/>
    <property type="match status" value="1"/>
</dbReference>
<comment type="similarity">
    <text evidence="2">Belongs to the ATP-dependent AMP-binding enzyme family.</text>
</comment>
<protein>
    <recommendedName>
        <fullName evidence="5">Carrier domain-containing protein</fullName>
    </recommendedName>
</protein>
<name>A0A1L5F7D7_CLOKL</name>
<dbReference type="InterPro" id="IPR036736">
    <property type="entry name" value="ACP-like_sf"/>
</dbReference>
<dbReference type="InterPro" id="IPR025110">
    <property type="entry name" value="AMP-bd_C"/>
</dbReference>
<organism evidence="6 7">
    <name type="scientific">Clostridium kluyveri</name>
    <dbReference type="NCBI Taxonomy" id="1534"/>
    <lineage>
        <taxon>Bacteria</taxon>
        <taxon>Bacillati</taxon>
        <taxon>Bacillota</taxon>
        <taxon>Clostridia</taxon>
        <taxon>Eubacteriales</taxon>
        <taxon>Clostridiaceae</taxon>
        <taxon>Clostridium</taxon>
    </lineage>
</organism>
<dbReference type="InterPro" id="IPR020845">
    <property type="entry name" value="AMP-binding_CS"/>
</dbReference>
<dbReference type="InterPro" id="IPR009081">
    <property type="entry name" value="PP-bd_ACP"/>
</dbReference>
<dbReference type="Pfam" id="PF00550">
    <property type="entry name" value="PP-binding"/>
    <property type="match status" value="1"/>
</dbReference>
<evidence type="ECO:0000256" key="4">
    <source>
        <dbReference type="ARBA" id="ARBA00022553"/>
    </source>
</evidence>
<dbReference type="FunFam" id="3.30.300.30:FF:000010">
    <property type="entry name" value="Enterobactin synthetase component F"/>
    <property type="match status" value="1"/>
</dbReference>
<dbReference type="Pfam" id="PF00501">
    <property type="entry name" value="AMP-binding"/>
    <property type="match status" value="1"/>
</dbReference>
<evidence type="ECO:0000256" key="3">
    <source>
        <dbReference type="ARBA" id="ARBA00022450"/>
    </source>
</evidence>
<dbReference type="Gene3D" id="3.30.300.30">
    <property type="match status" value="1"/>
</dbReference>
<accession>A0A1L5F7D7</accession>
<comment type="cofactor">
    <cofactor evidence="1">
        <name>pantetheine 4'-phosphate</name>
        <dbReference type="ChEBI" id="CHEBI:47942"/>
    </cofactor>
</comment>
<dbReference type="NCBIfam" id="TIGR01733">
    <property type="entry name" value="AA-adenyl-dom"/>
    <property type="match status" value="1"/>
</dbReference>
<dbReference type="Gene3D" id="1.10.1200.10">
    <property type="entry name" value="ACP-like"/>
    <property type="match status" value="1"/>
</dbReference>
<dbReference type="PANTHER" id="PTHR44845">
    <property type="entry name" value="CARRIER DOMAIN-CONTAINING PROTEIN"/>
    <property type="match status" value="1"/>
</dbReference>
<dbReference type="GO" id="GO:0044550">
    <property type="term" value="P:secondary metabolite biosynthetic process"/>
    <property type="evidence" value="ECO:0007669"/>
    <property type="project" value="UniProtKB-ARBA"/>
</dbReference>
<sequence length="934" mass="107955">MKTIVNIMGVLKAGAAYVPVDPKYPEDRKRYILENSNCRTILKSSFYEDKNLSIYPETVPKIKYNPQDTAYIIYTSGSTGRPKGVVISQSAVVNTIIDINKKFDVGEKDRIIGLSSLCFDLSVYDIFGALSSGASLVQINDVRDVKNVMDVVKEKGITIWNSVPAIMDILLENMNLNSIEDYKYNNVLRLVMLSGDWIGLNLPEKIKENFPEARVISLGGATEASIWSIYYPIKDIKDSWRSIPYGMPLANQKFYVLNYEMEFCPSGVPGELYIGGRGLARGYMADKEKTENAFIEHPKLGSLYRTGDYGVLNSEGYIEFLGRKDHQVKIRGHRIELGEIENALIKHENIKNAVVVDSKDNKGRKFLCAYIVSEVRLKRSELKEYIEGKLPEYMVPKYFVDIKEIPLTANGKVDRKNLPQPEVELEDNYVAPRNEVEKKLVDVWSEILNCNNIGIEDNFLALGGDSLTAIKMYARLNGEFEITINDIFQNQTISKLSQRIKSKNNNLKFSIEKYKKQYLQRKGMFCDLEQKLEKEYKDYRRKNREYYCEIDLSKVKVYESILITGSTGYVGSHLLYEFLKNTNSIIYTIIRGSSRDKVKEKLKNKIIFYFGYEFYEKYNSRIIPFNGDLTEEYLGLNKDTYDELGRKIHCIINCAANVAHFGVYDELYKTNVKIVEKIIEFAQNSIKKDIFHVSTTSVGTGKLNGYSNVLYTEYDLDIGHEIDNFYSKTKFEAEKLMVQARKEGINTTILRLGNVVFNSQSGMFQENIEKSAFYNLINTLVKLEAIPEFPFGFLEFSYVDYVCKAMFLLITRKELQNEIYHIKNSKKITFNEFSNYLQKIGIEINRYEYEKFLDYLYYNYKNENLKDHIDSLLVHTYLMPWSVETFFVDASEKTEMLLGKMGFKWKKPDAKLIKRMIDYGIKVGFFDIKLAVNN</sequence>
<dbReference type="PROSITE" id="PS50075">
    <property type="entry name" value="CARRIER"/>
    <property type="match status" value="1"/>
</dbReference>
<gene>
    <name evidence="6" type="ORF">BS101_09170</name>
</gene>
<dbReference type="InterPro" id="IPR036291">
    <property type="entry name" value="NAD(P)-bd_dom_sf"/>
</dbReference>
<feature type="domain" description="Carrier" evidence="5">
    <location>
        <begin position="431"/>
        <end position="507"/>
    </location>
</feature>
<dbReference type="InterPro" id="IPR042099">
    <property type="entry name" value="ANL_N_sf"/>
</dbReference>
<evidence type="ECO:0000256" key="1">
    <source>
        <dbReference type="ARBA" id="ARBA00001957"/>
    </source>
</evidence>
<dbReference type="EMBL" id="CP018335">
    <property type="protein sequence ID" value="APM38909.1"/>
    <property type="molecule type" value="Genomic_DNA"/>
</dbReference>
<dbReference type="SUPFAM" id="SSF51735">
    <property type="entry name" value="NAD(P)-binding Rossmann-fold domains"/>
    <property type="match status" value="1"/>
</dbReference>
<dbReference type="InterPro" id="IPR013120">
    <property type="entry name" value="FAR_NAD-bd"/>
</dbReference>
<dbReference type="AlphaFoldDB" id="A0A1L5F7D7"/>
<dbReference type="PROSITE" id="PS00455">
    <property type="entry name" value="AMP_BINDING"/>
    <property type="match status" value="1"/>
</dbReference>
<evidence type="ECO:0000256" key="2">
    <source>
        <dbReference type="ARBA" id="ARBA00006432"/>
    </source>
</evidence>
<dbReference type="OrthoDB" id="9778383at2"/>
<keyword evidence="3" id="KW-0596">Phosphopantetheine</keyword>
<dbReference type="Proteomes" id="UP000184604">
    <property type="component" value="Chromosome"/>
</dbReference>
<evidence type="ECO:0000313" key="6">
    <source>
        <dbReference type="EMBL" id="APM38909.1"/>
    </source>
</evidence>
<dbReference type="PRINTS" id="PR00154">
    <property type="entry name" value="AMPBINDING"/>
</dbReference>
<dbReference type="InterPro" id="IPR010071">
    <property type="entry name" value="AA_adenyl_dom"/>
</dbReference>
<dbReference type="PANTHER" id="PTHR44845:SF7">
    <property type="entry name" value="PLIPASTATIN SYNTHASE SUBUNIT D"/>
    <property type="match status" value="1"/>
</dbReference>
<dbReference type="FunFam" id="1.10.1200.10:FF:000005">
    <property type="entry name" value="Nonribosomal peptide synthetase 1"/>
    <property type="match status" value="1"/>
</dbReference>
<dbReference type="Gene3D" id="3.40.50.12780">
    <property type="entry name" value="N-terminal domain of ligase-like"/>
    <property type="match status" value="1"/>
</dbReference>
<dbReference type="InterPro" id="IPR045851">
    <property type="entry name" value="AMP-bd_C_sf"/>
</dbReference>
<dbReference type="InterPro" id="IPR020459">
    <property type="entry name" value="AMP-binding"/>
</dbReference>
<dbReference type="SUPFAM" id="SSF56801">
    <property type="entry name" value="Acetyl-CoA synthetase-like"/>
    <property type="match status" value="1"/>
</dbReference>
<dbReference type="SUPFAM" id="SSF47336">
    <property type="entry name" value="ACP-like"/>
    <property type="match status" value="1"/>
</dbReference>
<dbReference type="InterPro" id="IPR000873">
    <property type="entry name" value="AMP-dep_synth/lig_dom"/>
</dbReference>
<dbReference type="Pfam" id="PF07993">
    <property type="entry name" value="NAD_binding_4"/>
    <property type="match status" value="1"/>
</dbReference>
<reference evidence="6 7" key="1">
    <citation type="submission" date="2016-12" db="EMBL/GenBank/DDBJ databases">
        <title>Complete genome sequence of Clostridium kluyveri JZZ isolated from the pit mud of a Chinese flavor liquor-making factory.</title>
        <authorList>
            <person name="Wang Y."/>
        </authorList>
    </citation>
    <scope>NUCLEOTIDE SEQUENCE [LARGE SCALE GENOMIC DNA]</scope>
    <source>
        <strain evidence="6 7">JZZ</strain>
    </source>
</reference>
<keyword evidence="4" id="KW-0597">Phosphoprotein</keyword>
<evidence type="ECO:0000313" key="7">
    <source>
        <dbReference type="Proteomes" id="UP000184604"/>
    </source>
</evidence>
<evidence type="ECO:0000259" key="5">
    <source>
        <dbReference type="PROSITE" id="PS50075"/>
    </source>
</evidence>
<proteinExistence type="inferred from homology"/>